<dbReference type="EMBL" id="BMQB01000002">
    <property type="protein sequence ID" value="GGJ86131.1"/>
    <property type="molecule type" value="Genomic_DNA"/>
</dbReference>
<proteinExistence type="predicted"/>
<dbReference type="SMART" id="SM00387">
    <property type="entry name" value="HATPase_c"/>
    <property type="match status" value="1"/>
</dbReference>
<comment type="catalytic activity">
    <reaction evidence="1">
        <text>ATP + protein L-histidine = ADP + protein N-phospho-L-histidine.</text>
        <dbReference type="EC" id="2.7.13.3"/>
    </reaction>
</comment>
<dbReference type="InterPro" id="IPR003661">
    <property type="entry name" value="HisK_dim/P_dom"/>
</dbReference>
<evidence type="ECO:0000256" key="4">
    <source>
        <dbReference type="ARBA" id="ARBA00022475"/>
    </source>
</evidence>
<feature type="domain" description="Histidine kinase" evidence="13">
    <location>
        <begin position="215"/>
        <end position="439"/>
    </location>
</feature>
<dbReference type="InterPro" id="IPR036097">
    <property type="entry name" value="HisK_dim/P_sf"/>
</dbReference>
<feature type="domain" description="HAMP" evidence="14">
    <location>
        <begin position="155"/>
        <end position="207"/>
    </location>
</feature>
<dbReference type="CDD" id="cd06225">
    <property type="entry name" value="HAMP"/>
    <property type="match status" value="1"/>
</dbReference>
<evidence type="ECO:0000313" key="16">
    <source>
        <dbReference type="Proteomes" id="UP000649739"/>
    </source>
</evidence>
<keyword evidence="16" id="KW-1185">Reference proteome</keyword>
<dbReference type="SUPFAM" id="SSF158472">
    <property type="entry name" value="HAMP domain-like"/>
    <property type="match status" value="1"/>
</dbReference>
<dbReference type="PROSITE" id="PS50109">
    <property type="entry name" value="HIS_KIN"/>
    <property type="match status" value="1"/>
</dbReference>
<dbReference type="GO" id="GO:0005886">
    <property type="term" value="C:plasma membrane"/>
    <property type="evidence" value="ECO:0007669"/>
    <property type="project" value="UniProtKB-SubCell"/>
</dbReference>
<accession>A0A8J3B286</accession>
<comment type="caution">
    <text evidence="15">The sequence shown here is derived from an EMBL/GenBank/DDBJ whole genome shotgun (WGS) entry which is preliminary data.</text>
</comment>
<dbReference type="EC" id="2.7.13.3" evidence="3"/>
<evidence type="ECO:0000256" key="3">
    <source>
        <dbReference type="ARBA" id="ARBA00012438"/>
    </source>
</evidence>
<keyword evidence="10" id="KW-0067">ATP-binding</keyword>
<dbReference type="PROSITE" id="PS50885">
    <property type="entry name" value="HAMP"/>
    <property type="match status" value="1"/>
</dbReference>
<evidence type="ECO:0000256" key="12">
    <source>
        <dbReference type="ARBA" id="ARBA00023012"/>
    </source>
</evidence>
<evidence type="ECO:0000256" key="10">
    <source>
        <dbReference type="ARBA" id="ARBA00022840"/>
    </source>
</evidence>
<dbReference type="Proteomes" id="UP000649739">
    <property type="component" value="Unassembled WGS sequence"/>
</dbReference>
<comment type="subcellular location">
    <subcellularLocation>
        <location evidence="2">Cell membrane</location>
        <topology evidence="2">Multi-pass membrane protein</topology>
    </subcellularLocation>
</comment>
<dbReference type="InterPro" id="IPR003594">
    <property type="entry name" value="HATPase_dom"/>
</dbReference>
<name>A0A8J3B286_9ACTN</name>
<dbReference type="InterPro" id="IPR050980">
    <property type="entry name" value="2C_sensor_his_kinase"/>
</dbReference>
<gene>
    <name evidence="15" type="ORF">GCM10010123_14660</name>
</gene>
<dbReference type="PANTHER" id="PTHR44936">
    <property type="entry name" value="SENSOR PROTEIN CREC"/>
    <property type="match status" value="1"/>
</dbReference>
<keyword evidence="6" id="KW-0808">Transferase</keyword>
<evidence type="ECO:0000256" key="8">
    <source>
        <dbReference type="ARBA" id="ARBA00022741"/>
    </source>
</evidence>
<dbReference type="InterPro" id="IPR005467">
    <property type="entry name" value="His_kinase_dom"/>
</dbReference>
<dbReference type="Pfam" id="PF00672">
    <property type="entry name" value="HAMP"/>
    <property type="match status" value="1"/>
</dbReference>
<keyword evidence="12" id="KW-0902">Two-component regulatory system</keyword>
<evidence type="ECO:0000256" key="7">
    <source>
        <dbReference type="ARBA" id="ARBA00022692"/>
    </source>
</evidence>
<keyword evidence="11" id="KW-1133">Transmembrane helix</keyword>
<evidence type="ECO:0000259" key="13">
    <source>
        <dbReference type="PROSITE" id="PS50109"/>
    </source>
</evidence>
<evidence type="ECO:0000256" key="9">
    <source>
        <dbReference type="ARBA" id="ARBA00022777"/>
    </source>
</evidence>
<evidence type="ECO:0000313" key="15">
    <source>
        <dbReference type="EMBL" id="GGJ86131.1"/>
    </source>
</evidence>
<dbReference type="InterPro" id="IPR036890">
    <property type="entry name" value="HATPase_C_sf"/>
</dbReference>
<dbReference type="Gene3D" id="1.10.287.130">
    <property type="match status" value="1"/>
</dbReference>
<dbReference type="Pfam" id="PF00512">
    <property type="entry name" value="HisKA"/>
    <property type="match status" value="1"/>
</dbReference>
<evidence type="ECO:0000256" key="6">
    <source>
        <dbReference type="ARBA" id="ARBA00022679"/>
    </source>
</evidence>
<dbReference type="Gene3D" id="3.30.565.10">
    <property type="entry name" value="Histidine kinase-like ATPase, C-terminal domain"/>
    <property type="match status" value="1"/>
</dbReference>
<dbReference type="RefSeq" id="WP_189169247.1">
    <property type="nucleotide sequence ID" value="NZ_BMQB01000002.1"/>
</dbReference>
<keyword evidence="5" id="KW-0597">Phosphoprotein</keyword>
<reference evidence="15" key="2">
    <citation type="submission" date="2020-09" db="EMBL/GenBank/DDBJ databases">
        <authorList>
            <person name="Sun Q."/>
            <person name="Ohkuma M."/>
        </authorList>
    </citation>
    <scope>NUCLEOTIDE SEQUENCE</scope>
    <source>
        <strain evidence="15">JCM 3090</strain>
    </source>
</reference>
<evidence type="ECO:0000256" key="11">
    <source>
        <dbReference type="ARBA" id="ARBA00022989"/>
    </source>
</evidence>
<sequence length="469" mass="49462">MLALGAVTALATVVPVVLLVDHGVRTSALGDAGARAAGVAGALRATTSDAAITDALLRAGDGVWLHRYDDRAVEGARATGELLERAAGGEDPLVVDVTDGAVHLLPVRVGERTAVVEAFVPADRLAAGGPRDWLIGLAVLALLGGYVYAGDLLARRVTRPTRALRAAALAIGDGNLAARVAPTGPRELAEACGAFNRMADRLAQSRTNERELVADLSHRLRTPLTVLRLDADTLVGDEPVGNSLDTGELFLGTEEEADRRRTLRRIRQAVATLEQEIDVLIRTTRQVVADEPRRDDQFCDASEVVRDRMTFWSAVAGDQERPCAVQGTQRPAPVRVSRTELVAALDAVLGNVFRYTAQGTPFEVAVSRRDGYVAVRVDDGGPGIADPDRALRRGASDTGSTGLGLDIARRATLAAAGSVSVDRARLGGASVVMLFRDAEAAAPVPNRFGLVGRLAGEPGGTLWARQRRG</sequence>
<keyword evidence="9 15" id="KW-0418">Kinase</keyword>
<keyword evidence="4" id="KW-1003">Cell membrane</keyword>
<keyword evidence="11" id="KW-0472">Membrane</keyword>
<evidence type="ECO:0000256" key="2">
    <source>
        <dbReference type="ARBA" id="ARBA00004651"/>
    </source>
</evidence>
<protein>
    <recommendedName>
        <fullName evidence="3">histidine kinase</fullName>
        <ecNumber evidence="3">2.7.13.3</ecNumber>
    </recommendedName>
</protein>
<dbReference type="PANTHER" id="PTHR44936:SF9">
    <property type="entry name" value="SENSOR PROTEIN CREC"/>
    <property type="match status" value="1"/>
</dbReference>
<dbReference type="GO" id="GO:0005524">
    <property type="term" value="F:ATP binding"/>
    <property type="evidence" value="ECO:0007669"/>
    <property type="project" value="UniProtKB-KW"/>
</dbReference>
<dbReference type="SUPFAM" id="SSF55874">
    <property type="entry name" value="ATPase domain of HSP90 chaperone/DNA topoisomerase II/histidine kinase"/>
    <property type="match status" value="1"/>
</dbReference>
<dbReference type="SUPFAM" id="SSF47384">
    <property type="entry name" value="Homodimeric domain of signal transducing histidine kinase"/>
    <property type="match status" value="1"/>
</dbReference>
<dbReference type="SMART" id="SM00304">
    <property type="entry name" value="HAMP"/>
    <property type="match status" value="1"/>
</dbReference>
<evidence type="ECO:0000259" key="14">
    <source>
        <dbReference type="PROSITE" id="PS50885"/>
    </source>
</evidence>
<dbReference type="InterPro" id="IPR003660">
    <property type="entry name" value="HAMP_dom"/>
</dbReference>
<evidence type="ECO:0000256" key="1">
    <source>
        <dbReference type="ARBA" id="ARBA00000085"/>
    </source>
</evidence>
<dbReference type="CDD" id="cd00082">
    <property type="entry name" value="HisKA"/>
    <property type="match status" value="1"/>
</dbReference>
<organism evidence="15 16">
    <name type="scientific">Pilimelia anulata</name>
    <dbReference type="NCBI Taxonomy" id="53371"/>
    <lineage>
        <taxon>Bacteria</taxon>
        <taxon>Bacillati</taxon>
        <taxon>Actinomycetota</taxon>
        <taxon>Actinomycetes</taxon>
        <taxon>Micromonosporales</taxon>
        <taxon>Micromonosporaceae</taxon>
        <taxon>Pilimelia</taxon>
    </lineage>
</organism>
<dbReference type="GO" id="GO:0000155">
    <property type="term" value="F:phosphorelay sensor kinase activity"/>
    <property type="evidence" value="ECO:0007669"/>
    <property type="project" value="InterPro"/>
</dbReference>
<evidence type="ECO:0000256" key="5">
    <source>
        <dbReference type="ARBA" id="ARBA00022553"/>
    </source>
</evidence>
<reference evidence="15" key="1">
    <citation type="journal article" date="2014" name="Int. J. Syst. Evol. Microbiol.">
        <title>Complete genome sequence of Corynebacterium casei LMG S-19264T (=DSM 44701T), isolated from a smear-ripened cheese.</title>
        <authorList>
            <consortium name="US DOE Joint Genome Institute (JGI-PGF)"/>
            <person name="Walter F."/>
            <person name="Albersmeier A."/>
            <person name="Kalinowski J."/>
            <person name="Ruckert C."/>
        </authorList>
    </citation>
    <scope>NUCLEOTIDE SEQUENCE</scope>
    <source>
        <strain evidence="15">JCM 3090</strain>
    </source>
</reference>
<dbReference type="AlphaFoldDB" id="A0A8J3B286"/>
<keyword evidence="8" id="KW-0547">Nucleotide-binding</keyword>
<dbReference type="Pfam" id="PF02518">
    <property type="entry name" value="HATPase_c"/>
    <property type="match status" value="1"/>
</dbReference>
<dbReference type="Gene3D" id="1.10.8.500">
    <property type="entry name" value="HAMP domain in histidine kinase"/>
    <property type="match status" value="1"/>
</dbReference>
<keyword evidence="7" id="KW-0812">Transmembrane</keyword>